<dbReference type="EMBL" id="CAJNOQ010027471">
    <property type="protein sequence ID" value="CAF1553779.1"/>
    <property type="molecule type" value="Genomic_DNA"/>
</dbReference>
<name>A0A815X5C4_9BILA</name>
<feature type="region of interest" description="Disordered" evidence="1">
    <location>
        <begin position="321"/>
        <end position="345"/>
    </location>
</feature>
<comment type="caution">
    <text evidence="2">The sequence shown here is derived from an EMBL/GenBank/DDBJ whole genome shotgun (WGS) entry which is preliminary data.</text>
</comment>
<evidence type="ECO:0000313" key="4">
    <source>
        <dbReference type="Proteomes" id="UP000663829"/>
    </source>
</evidence>
<dbReference type="AlphaFoldDB" id="A0A815X5C4"/>
<dbReference type="Proteomes" id="UP000681722">
    <property type="component" value="Unassembled WGS sequence"/>
</dbReference>
<evidence type="ECO:0000256" key="1">
    <source>
        <dbReference type="SAM" id="MobiDB-lite"/>
    </source>
</evidence>
<feature type="compositionally biased region" description="Basic residues" evidence="1">
    <location>
        <begin position="336"/>
        <end position="345"/>
    </location>
</feature>
<dbReference type="EMBL" id="CAJOBC010093158">
    <property type="protein sequence ID" value="CAF4414848.1"/>
    <property type="molecule type" value="Genomic_DNA"/>
</dbReference>
<sequence>DEMGKRWLSNSKQAAKLKFDLSFILSDTEMAVLRRYAQQGGSISTIFFSVLPVLAHFGRNSFYESMFHSTKPFNLFSVVVGPSGASKSPNIKFVKDAAVLVSKLFSDEYIRDVKVGEKSTAERNSVTSSPNHSIFINCFTHLDVERKKIMAICQKILETKSPLMTDTDITKITSHYDIQNRTAAKNKLIEQQLIKKDLYLATANKTGNSIKTCPGYVKCFPLCNSITEKEQFSQHLAEYGIKLQDYLKLCEDNKQIRTDTNYGLSELAETLFKSERYREYVLFDENTVIRPEVISMSCNLSDTTVDILSTNQANHRKRKLLDDKTTVSSSSEPPKKIRQSRRTRK</sequence>
<proteinExistence type="predicted"/>
<organism evidence="2 4">
    <name type="scientific">Didymodactylos carnosus</name>
    <dbReference type="NCBI Taxonomy" id="1234261"/>
    <lineage>
        <taxon>Eukaryota</taxon>
        <taxon>Metazoa</taxon>
        <taxon>Spiralia</taxon>
        <taxon>Gnathifera</taxon>
        <taxon>Rotifera</taxon>
        <taxon>Eurotatoria</taxon>
        <taxon>Bdelloidea</taxon>
        <taxon>Philodinida</taxon>
        <taxon>Philodinidae</taxon>
        <taxon>Didymodactylos</taxon>
    </lineage>
</organism>
<reference evidence="2" key="1">
    <citation type="submission" date="2021-02" db="EMBL/GenBank/DDBJ databases">
        <authorList>
            <person name="Nowell W R."/>
        </authorList>
    </citation>
    <scope>NUCLEOTIDE SEQUENCE</scope>
</reference>
<accession>A0A815X5C4</accession>
<gene>
    <name evidence="2" type="ORF">GPM918_LOCUS39361</name>
    <name evidence="3" type="ORF">SRO942_LOCUS40225</name>
</gene>
<feature type="non-terminal residue" evidence="2">
    <location>
        <position position="1"/>
    </location>
</feature>
<evidence type="ECO:0000313" key="3">
    <source>
        <dbReference type="EMBL" id="CAF4414848.1"/>
    </source>
</evidence>
<keyword evidence="4" id="KW-1185">Reference proteome</keyword>
<protein>
    <submittedName>
        <fullName evidence="2">Uncharacterized protein</fullName>
    </submittedName>
</protein>
<evidence type="ECO:0000313" key="2">
    <source>
        <dbReference type="EMBL" id="CAF1553779.1"/>
    </source>
</evidence>
<dbReference type="OrthoDB" id="10063690at2759"/>
<dbReference type="Proteomes" id="UP000663829">
    <property type="component" value="Unassembled WGS sequence"/>
</dbReference>